<sequence length="245" mass="29177">MPTGHQQETSPQCDDRMTHSFIFTSRGCHLSRGILADVKRFGLGVMNECHWWLSEWKWPIFGGVEILIQDPFFSFLIRIDIVLNRKRHKKDIQRLMVQKLNEEAYSSKRSWQADHELFPTMEKLLQDKKCLAAFRAFLKSEFSEENLDFWLACEDFRSTASSDDLRWKAEKIYQEFIEPTACREINVDHHIREKIKQSLDEPSLSCFDEAQRHVYLLMERDSCPRFLQSDAYLSLKQKSRTLWYI</sequence>
<proteinExistence type="predicted"/>
<evidence type="ECO:0000259" key="1">
    <source>
        <dbReference type="PROSITE" id="PS50132"/>
    </source>
</evidence>
<dbReference type="Proteomes" id="UP001178508">
    <property type="component" value="Chromosome 7"/>
</dbReference>
<gene>
    <name evidence="2" type="ORF">XNOV1_A035526</name>
</gene>
<dbReference type="AlphaFoldDB" id="A0AAV1FLG1"/>
<reference evidence="2" key="1">
    <citation type="submission" date="2023-08" db="EMBL/GenBank/DDBJ databases">
        <authorList>
            <person name="Alioto T."/>
            <person name="Alioto T."/>
            <person name="Gomez Garrido J."/>
        </authorList>
    </citation>
    <scope>NUCLEOTIDE SEQUENCE</scope>
</reference>
<dbReference type="InterPro" id="IPR036305">
    <property type="entry name" value="RGS_sf"/>
</dbReference>
<dbReference type="InterPro" id="IPR016137">
    <property type="entry name" value="RGS"/>
</dbReference>
<organism evidence="2 3">
    <name type="scientific">Xyrichtys novacula</name>
    <name type="common">Pearly razorfish</name>
    <name type="synonym">Hemipteronotus novacula</name>
    <dbReference type="NCBI Taxonomy" id="13765"/>
    <lineage>
        <taxon>Eukaryota</taxon>
        <taxon>Metazoa</taxon>
        <taxon>Chordata</taxon>
        <taxon>Craniata</taxon>
        <taxon>Vertebrata</taxon>
        <taxon>Euteleostomi</taxon>
        <taxon>Actinopterygii</taxon>
        <taxon>Neopterygii</taxon>
        <taxon>Teleostei</taxon>
        <taxon>Neoteleostei</taxon>
        <taxon>Acanthomorphata</taxon>
        <taxon>Eupercaria</taxon>
        <taxon>Labriformes</taxon>
        <taxon>Labridae</taxon>
        <taxon>Xyrichtys</taxon>
    </lineage>
</organism>
<dbReference type="PRINTS" id="PR01301">
    <property type="entry name" value="RGSPROTEIN"/>
</dbReference>
<evidence type="ECO:0000313" key="3">
    <source>
        <dbReference type="Proteomes" id="UP001178508"/>
    </source>
</evidence>
<dbReference type="PANTHER" id="PTHR10845">
    <property type="entry name" value="REGULATOR OF G PROTEIN SIGNALING"/>
    <property type="match status" value="1"/>
</dbReference>
<dbReference type="EMBL" id="OY660870">
    <property type="protein sequence ID" value="CAJ1061157.1"/>
    <property type="molecule type" value="Genomic_DNA"/>
</dbReference>
<keyword evidence="3" id="KW-1185">Reference proteome</keyword>
<name>A0AAV1FLG1_XYRNO</name>
<feature type="domain" description="RGS" evidence="1">
    <location>
        <begin position="120"/>
        <end position="236"/>
    </location>
</feature>
<dbReference type="PROSITE" id="PS50132">
    <property type="entry name" value="RGS"/>
    <property type="match status" value="1"/>
</dbReference>
<dbReference type="InterPro" id="IPR044926">
    <property type="entry name" value="RGS_subdomain_2"/>
</dbReference>
<dbReference type="SMART" id="SM00315">
    <property type="entry name" value="RGS"/>
    <property type="match status" value="1"/>
</dbReference>
<protein>
    <submittedName>
        <fullName evidence="2">Regulator of G-protein signaling 21</fullName>
    </submittedName>
</protein>
<dbReference type="Pfam" id="PF00615">
    <property type="entry name" value="RGS"/>
    <property type="match status" value="1"/>
</dbReference>
<dbReference type="SUPFAM" id="SSF48097">
    <property type="entry name" value="Regulator of G-protein signaling, RGS"/>
    <property type="match status" value="1"/>
</dbReference>
<evidence type="ECO:0000313" key="2">
    <source>
        <dbReference type="EMBL" id="CAJ1061157.1"/>
    </source>
</evidence>
<accession>A0AAV1FLG1</accession>
<dbReference type="Gene3D" id="1.10.167.10">
    <property type="entry name" value="Regulator of G-protein Signalling 4, domain 2"/>
    <property type="match status" value="1"/>
</dbReference>
<dbReference type="FunFam" id="1.10.167.10:FF:000001">
    <property type="entry name" value="Putative regulator of g-protein signaling 12"/>
    <property type="match status" value="1"/>
</dbReference>
<dbReference type="PANTHER" id="PTHR10845:SF160">
    <property type="entry name" value="REGULATOR OF G-PROTEIN SIGNALING 21"/>
    <property type="match status" value="1"/>
</dbReference>